<dbReference type="Proteomes" id="UP000199062">
    <property type="component" value="Unassembled WGS sequence"/>
</dbReference>
<evidence type="ECO:0000313" key="1">
    <source>
        <dbReference type="EMBL" id="SFS06001.1"/>
    </source>
</evidence>
<dbReference type="GO" id="GO:0016301">
    <property type="term" value="F:kinase activity"/>
    <property type="evidence" value="ECO:0007669"/>
    <property type="project" value="UniProtKB-KW"/>
</dbReference>
<reference evidence="1 2" key="1">
    <citation type="submission" date="2016-10" db="EMBL/GenBank/DDBJ databases">
        <authorList>
            <person name="de Groot N.N."/>
        </authorList>
    </citation>
    <scope>NUCLEOTIDE SEQUENCE [LARGE SCALE GENOMIC DNA]</scope>
    <source>
        <strain evidence="1 2">CGMCC 1.10457</strain>
    </source>
</reference>
<accession>A0A1I6LRB9</accession>
<dbReference type="STRING" id="767519.SAMN05216559_2958"/>
<name>A0A1I6LRB9_9EURY</name>
<dbReference type="InterPro" id="IPR029056">
    <property type="entry name" value="Ribokinase-like"/>
</dbReference>
<dbReference type="AlphaFoldDB" id="A0A1I6LRB9"/>
<dbReference type="SUPFAM" id="SSF53613">
    <property type="entry name" value="Ribokinase-like"/>
    <property type="match status" value="1"/>
</dbReference>
<keyword evidence="2" id="KW-1185">Reference proteome</keyword>
<protein>
    <submittedName>
        <fullName evidence="1">Sugar or nucleoside kinase, ribokinase family</fullName>
    </submittedName>
</protein>
<sequence>MTTFDEDTAGAVADAVEQFPATLPGGRVVFGFDGFVDQVREIVADRRDPDTHDRLDELAGFSDRVAASVAADSSLSFEWIQRGTRTGGHTCHLGRAFGKWGFDPVLVGMYGDPILEPFEREFADYELHTLGEPGYTDAVEFDDGKLLLIENGDSMELDWGRLRDRVGRETLANRLDGARLFGAGYWAETPNLPDLVAGLRELWPELGDPPETVVVDPGDVRKLDPGRLRAGRDALGELHDVARVVLTANRAETEVLADTYGEREESDPGPAGDAEAVFDALDVAMVVCHGLEVSVVVSEDGTHQVSVPVVDDPELTTSSGDHFNAGLALALVEGMDPGAAAAVGNAVAGHFVRTGEPPSLTDVRSFLDGYGEKF</sequence>
<gene>
    <name evidence="1" type="ORF">SAMN05216559_2958</name>
</gene>
<evidence type="ECO:0000313" key="2">
    <source>
        <dbReference type="Proteomes" id="UP000199062"/>
    </source>
</evidence>
<dbReference type="RefSeq" id="WP_089817317.1">
    <property type="nucleotide sequence ID" value="NZ_FOZK01000003.1"/>
</dbReference>
<keyword evidence="1" id="KW-0808">Transferase</keyword>
<keyword evidence="1" id="KW-0418">Kinase</keyword>
<dbReference type="Gene3D" id="3.40.1190.20">
    <property type="match status" value="1"/>
</dbReference>
<proteinExistence type="predicted"/>
<dbReference type="InterPro" id="IPR057621">
    <property type="entry name" value="Khk_prokaryotic"/>
</dbReference>
<dbReference type="Pfam" id="PF25270">
    <property type="entry name" value="Khk"/>
    <property type="match status" value="1"/>
</dbReference>
<organism evidence="1 2">
    <name type="scientific">Halomicrobium zhouii</name>
    <dbReference type="NCBI Taxonomy" id="767519"/>
    <lineage>
        <taxon>Archaea</taxon>
        <taxon>Methanobacteriati</taxon>
        <taxon>Methanobacteriota</taxon>
        <taxon>Stenosarchaea group</taxon>
        <taxon>Halobacteria</taxon>
        <taxon>Halobacteriales</taxon>
        <taxon>Haloarculaceae</taxon>
        <taxon>Halomicrobium</taxon>
    </lineage>
</organism>
<dbReference type="OrthoDB" id="30795at2157"/>
<dbReference type="EMBL" id="FOZK01000003">
    <property type="protein sequence ID" value="SFS06001.1"/>
    <property type="molecule type" value="Genomic_DNA"/>
</dbReference>